<evidence type="ECO:0000313" key="4">
    <source>
        <dbReference type="EMBL" id="KAJ7393349.1"/>
    </source>
</evidence>
<feature type="compositionally biased region" description="Basic and acidic residues" evidence="2">
    <location>
        <begin position="100"/>
        <end position="128"/>
    </location>
</feature>
<feature type="compositionally biased region" description="Low complexity" evidence="2">
    <location>
        <begin position="413"/>
        <end position="423"/>
    </location>
</feature>
<dbReference type="Proteomes" id="UP001163046">
    <property type="component" value="Unassembled WGS sequence"/>
</dbReference>
<feature type="region of interest" description="Disordered" evidence="2">
    <location>
        <begin position="388"/>
        <end position="484"/>
    </location>
</feature>
<evidence type="ECO:0000256" key="2">
    <source>
        <dbReference type="SAM" id="MobiDB-lite"/>
    </source>
</evidence>
<feature type="compositionally biased region" description="Basic residues" evidence="2">
    <location>
        <begin position="585"/>
        <end position="597"/>
    </location>
</feature>
<feature type="compositionally biased region" description="Low complexity" evidence="2">
    <location>
        <begin position="437"/>
        <end position="449"/>
    </location>
</feature>
<sequence length="605" mass="70088">MAEIDESERPSVRQVRQDFMVREDGELAHRLQEEEFGHHYVRNRVERKTVREDVKAAKITYLEEVKNAQLLPDDEVQNMEHSEQWIARDLQQKLQSEEMNCERQKRDVESRDEGIARQLQEKEALKLERARQRRLERQLKEERERKMLHEAISGLQEHDENHKNHHEQAETPRGPVPVGSRNGRSSPDTEDTKPHPSLAGRNSTGKEPESRYNLGEGAVVQLPPSEGGRLECDRIIMADGTAIDLFDESDDKGVREKAHKRSRERQDEEFARKLQEEENKLLEQDRQAEHDRKIALEFQDREFAKELQRREYIRLQKLKRERQLRRAQTVPAESNSGSSGELQSHQRLPSYEEAVHRNQIPDLLQDEPSFRTEHDLQRDDFAHRKYSSPEGLVNSQHNGSFERENEGVHRLSRTSSNSPSSTLLERESLRQQDYRLSDSPNSSPQSSLERSAEYDRQHSHRSSSGSSHSSSHVPAVLSPTSPDTREGVWERLYEEGDEIPSRTRNHRVLERRITVATSEPSNHLTTELLNNGITLNGTDCNIAEFIDPTFGRKPQNNNNDDDEGSPVSTLTGPESRPKAVPLIQPHRRRSSDKKKKEKEKECKQQ</sequence>
<feature type="domain" description="Coiled-coil" evidence="3">
    <location>
        <begin position="3"/>
        <end position="130"/>
    </location>
</feature>
<evidence type="ECO:0000259" key="3">
    <source>
        <dbReference type="Pfam" id="PF15295"/>
    </source>
</evidence>
<dbReference type="AlphaFoldDB" id="A0A9X0A5U9"/>
<name>A0A9X0A5U9_9CNID</name>
<protein>
    <recommendedName>
        <fullName evidence="3">Coiled-coil domain-containing protein</fullName>
    </recommendedName>
</protein>
<reference evidence="4" key="1">
    <citation type="submission" date="2023-01" db="EMBL/GenBank/DDBJ databases">
        <title>Genome assembly of the deep-sea coral Lophelia pertusa.</title>
        <authorList>
            <person name="Herrera S."/>
            <person name="Cordes E."/>
        </authorList>
    </citation>
    <scope>NUCLEOTIDE SEQUENCE</scope>
    <source>
        <strain evidence="4">USNM1676648</strain>
        <tissue evidence="4">Polyp</tissue>
    </source>
</reference>
<dbReference type="Pfam" id="PF15295">
    <property type="entry name" value="CCDC50_N"/>
    <property type="match status" value="1"/>
</dbReference>
<dbReference type="PANTHER" id="PTHR22115">
    <property type="entry name" value="C3ORF6 PROTEIN-RELATED"/>
    <property type="match status" value="1"/>
</dbReference>
<evidence type="ECO:0000256" key="1">
    <source>
        <dbReference type="ARBA" id="ARBA00023054"/>
    </source>
</evidence>
<keyword evidence="5" id="KW-1185">Reference proteome</keyword>
<feature type="region of interest" description="Disordered" evidence="2">
    <location>
        <begin position="97"/>
        <end position="128"/>
    </location>
</feature>
<gene>
    <name evidence="4" type="ORF">OS493_006320</name>
</gene>
<dbReference type="InterPro" id="IPR039303">
    <property type="entry name" value="CCDC50"/>
</dbReference>
<organism evidence="4 5">
    <name type="scientific">Desmophyllum pertusum</name>
    <dbReference type="NCBI Taxonomy" id="174260"/>
    <lineage>
        <taxon>Eukaryota</taxon>
        <taxon>Metazoa</taxon>
        <taxon>Cnidaria</taxon>
        <taxon>Anthozoa</taxon>
        <taxon>Hexacorallia</taxon>
        <taxon>Scleractinia</taxon>
        <taxon>Caryophylliina</taxon>
        <taxon>Caryophylliidae</taxon>
        <taxon>Desmophyllum</taxon>
    </lineage>
</organism>
<feature type="compositionally biased region" description="Basic and acidic residues" evidence="2">
    <location>
        <begin position="400"/>
        <end position="409"/>
    </location>
</feature>
<feature type="compositionally biased region" description="Basic and acidic residues" evidence="2">
    <location>
        <begin position="156"/>
        <end position="170"/>
    </location>
</feature>
<feature type="region of interest" description="Disordered" evidence="2">
    <location>
        <begin position="549"/>
        <end position="605"/>
    </location>
</feature>
<feature type="compositionally biased region" description="Basic and acidic residues" evidence="2">
    <location>
        <begin position="424"/>
        <end position="436"/>
    </location>
</feature>
<dbReference type="EMBL" id="MU825398">
    <property type="protein sequence ID" value="KAJ7393349.1"/>
    <property type="molecule type" value="Genomic_DNA"/>
</dbReference>
<keyword evidence="1" id="KW-0175">Coiled coil</keyword>
<dbReference type="InterPro" id="IPR029311">
    <property type="entry name" value="CCDC50_N"/>
</dbReference>
<feature type="compositionally biased region" description="Polar residues" evidence="2">
    <location>
        <begin position="331"/>
        <end position="347"/>
    </location>
</feature>
<dbReference type="PANTHER" id="PTHR22115:SF4">
    <property type="entry name" value="COILED-COIL DOMAIN-CONTAINING PROTEIN"/>
    <property type="match status" value="1"/>
</dbReference>
<feature type="region of interest" description="Disordered" evidence="2">
    <location>
        <begin position="251"/>
        <end position="270"/>
    </location>
</feature>
<evidence type="ECO:0000313" key="5">
    <source>
        <dbReference type="Proteomes" id="UP001163046"/>
    </source>
</evidence>
<feature type="region of interest" description="Disordered" evidence="2">
    <location>
        <begin position="323"/>
        <end position="349"/>
    </location>
</feature>
<dbReference type="OrthoDB" id="5975119at2759"/>
<proteinExistence type="predicted"/>
<feature type="region of interest" description="Disordered" evidence="2">
    <location>
        <begin position="155"/>
        <end position="226"/>
    </location>
</feature>
<feature type="compositionally biased region" description="Low complexity" evidence="2">
    <location>
        <begin position="462"/>
        <end position="472"/>
    </location>
</feature>
<accession>A0A9X0A5U9</accession>
<comment type="caution">
    <text evidence="4">The sequence shown here is derived from an EMBL/GenBank/DDBJ whole genome shotgun (WGS) entry which is preliminary data.</text>
</comment>